<organism evidence="1">
    <name type="scientific">Fagus sylvatica</name>
    <name type="common">Beechnut</name>
    <dbReference type="NCBI Taxonomy" id="28930"/>
    <lineage>
        <taxon>Eukaryota</taxon>
        <taxon>Viridiplantae</taxon>
        <taxon>Streptophyta</taxon>
        <taxon>Embryophyta</taxon>
        <taxon>Tracheophyta</taxon>
        <taxon>Spermatophyta</taxon>
        <taxon>Magnoliopsida</taxon>
        <taxon>eudicotyledons</taxon>
        <taxon>Gunneridae</taxon>
        <taxon>Pentapetalae</taxon>
        <taxon>rosids</taxon>
        <taxon>fabids</taxon>
        <taxon>Fagales</taxon>
        <taxon>Fagaceae</taxon>
        <taxon>Fagus</taxon>
    </lineage>
</organism>
<dbReference type="PANTHER" id="PTHR12550:SF70">
    <property type="entry name" value="JIL-1 ANCHORING AND STABILIZING PROTEIN, ISOFORM A"/>
    <property type="match status" value="1"/>
</dbReference>
<accession>A0A2N9FB45</accession>
<proteinExistence type="predicted"/>
<evidence type="ECO:0008006" key="2">
    <source>
        <dbReference type="Google" id="ProtNLM"/>
    </source>
</evidence>
<sequence length="92" mass="9807">MASARRCGANNKAKDKSQLSLGDLVLAKVKGFPLWPAKKYEELHGVGDATLKLAVEPPPRQIDGNELQVATKLVDPQSTIQVVETEGPQSGA</sequence>
<gene>
    <name evidence="1" type="ORF">FSB_LOCUS12314</name>
</gene>
<evidence type="ECO:0000313" key="1">
    <source>
        <dbReference type="EMBL" id="SPC84432.1"/>
    </source>
</evidence>
<dbReference type="PANTHER" id="PTHR12550">
    <property type="entry name" value="HEPATOMA-DERIVED GROWTH FACTOR-RELATED"/>
    <property type="match status" value="1"/>
</dbReference>
<dbReference type="Gene3D" id="2.30.30.140">
    <property type="match status" value="1"/>
</dbReference>
<dbReference type="AlphaFoldDB" id="A0A2N9FB45"/>
<dbReference type="EMBL" id="OIVN01000710">
    <property type="protein sequence ID" value="SPC84432.1"/>
    <property type="molecule type" value="Genomic_DNA"/>
</dbReference>
<reference evidence="1" key="1">
    <citation type="submission" date="2018-02" db="EMBL/GenBank/DDBJ databases">
        <authorList>
            <person name="Cohen D.B."/>
            <person name="Kent A.D."/>
        </authorList>
    </citation>
    <scope>NUCLEOTIDE SEQUENCE</scope>
</reference>
<dbReference type="SUPFAM" id="SSF63748">
    <property type="entry name" value="Tudor/PWWP/MBT"/>
    <property type="match status" value="1"/>
</dbReference>
<protein>
    <recommendedName>
        <fullName evidence="2">PWWP domain-containing protein</fullName>
    </recommendedName>
</protein>
<name>A0A2N9FB45_FAGSY</name>